<comment type="caution">
    <text evidence="8">The sequence shown here is derived from an EMBL/GenBank/DDBJ whole genome shotgun (WGS) entry which is preliminary data.</text>
</comment>
<dbReference type="InterPro" id="IPR039425">
    <property type="entry name" value="RNA_pol_sigma-70-like"/>
</dbReference>
<dbReference type="PATRIC" id="fig|1365250.3.peg.3399"/>
<comment type="similarity">
    <text evidence="1">Belongs to the sigma-70 factor family. ECF subfamily.</text>
</comment>
<dbReference type="PANTHER" id="PTHR43133:SF25">
    <property type="entry name" value="RNA POLYMERASE SIGMA FACTOR RFAY-RELATED"/>
    <property type="match status" value="1"/>
</dbReference>
<keyword evidence="5" id="KW-1133">Transmembrane helix</keyword>
<proteinExistence type="inferred from homology"/>
<dbReference type="SUPFAM" id="SSF88946">
    <property type="entry name" value="Sigma2 domain of RNA polymerase sigma factors"/>
    <property type="match status" value="1"/>
</dbReference>
<evidence type="ECO:0000259" key="6">
    <source>
        <dbReference type="Pfam" id="PF04542"/>
    </source>
</evidence>
<dbReference type="SUPFAM" id="SSF88659">
    <property type="entry name" value="Sigma3 and sigma4 domains of RNA polymerase sigma factors"/>
    <property type="match status" value="1"/>
</dbReference>
<dbReference type="PANTHER" id="PTHR43133">
    <property type="entry name" value="RNA POLYMERASE ECF-TYPE SIGMA FACTO"/>
    <property type="match status" value="1"/>
</dbReference>
<organism evidence="8 9">
    <name type="scientific">Pseudoalteromonas luteoviolacea DSM 6061</name>
    <dbReference type="NCBI Taxonomy" id="1365250"/>
    <lineage>
        <taxon>Bacteria</taxon>
        <taxon>Pseudomonadati</taxon>
        <taxon>Pseudomonadota</taxon>
        <taxon>Gammaproteobacteria</taxon>
        <taxon>Alteromonadales</taxon>
        <taxon>Pseudoalteromonadaceae</taxon>
        <taxon>Pseudoalteromonas</taxon>
    </lineage>
</organism>
<dbReference type="GO" id="GO:0003677">
    <property type="term" value="F:DNA binding"/>
    <property type="evidence" value="ECO:0007669"/>
    <property type="project" value="InterPro"/>
</dbReference>
<feature type="domain" description="RNA polymerase sigma factor 70 region 4 type 2" evidence="7">
    <location>
        <begin position="132"/>
        <end position="179"/>
    </location>
</feature>
<evidence type="ECO:0000259" key="7">
    <source>
        <dbReference type="Pfam" id="PF08281"/>
    </source>
</evidence>
<keyword evidence="5" id="KW-0472">Membrane</keyword>
<keyword evidence="3" id="KW-0731">Sigma factor</keyword>
<feature type="transmembrane region" description="Helical" evidence="5">
    <location>
        <begin position="192"/>
        <end position="215"/>
    </location>
</feature>
<name>A0A166VZQ0_9GAMM</name>
<keyword evidence="9" id="KW-1185">Reference proteome</keyword>
<evidence type="ECO:0000256" key="3">
    <source>
        <dbReference type="ARBA" id="ARBA00023082"/>
    </source>
</evidence>
<dbReference type="NCBIfam" id="TIGR02937">
    <property type="entry name" value="sigma70-ECF"/>
    <property type="match status" value="1"/>
</dbReference>
<evidence type="ECO:0000313" key="8">
    <source>
        <dbReference type="EMBL" id="KZN35104.1"/>
    </source>
</evidence>
<protein>
    <recommendedName>
        <fullName evidence="10">RNA polymerase sigma factor</fullName>
    </recommendedName>
</protein>
<dbReference type="GO" id="GO:0016987">
    <property type="term" value="F:sigma factor activity"/>
    <property type="evidence" value="ECO:0007669"/>
    <property type="project" value="UniProtKB-KW"/>
</dbReference>
<accession>A0A166VZQ0</accession>
<evidence type="ECO:0008006" key="10">
    <source>
        <dbReference type="Google" id="ProtNLM"/>
    </source>
</evidence>
<keyword evidence="4" id="KW-0804">Transcription</keyword>
<dbReference type="InterPro" id="IPR014284">
    <property type="entry name" value="RNA_pol_sigma-70_dom"/>
</dbReference>
<dbReference type="CDD" id="cd06171">
    <property type="entry name" value="Sigma70_r4"/>
    <property type="match status" value="1"/>
</dbReference>
<dbReference type="Gene3D" id="1.10.1740.10">
    <property type="match status" value="1"/>
</dbReference>
<dbReference type="Gene3D" id="1.10.10.10">
    <property type="entry name" value="Winged helix-like DNA-binding domain superfamily/Winged helix DNA-binding domain"/>
    <property type="match status" value="1"/>
</dbReference>
<dbReference type="InterPro" id="IPR007627">
    <property type="entry name" value="RNA_pol_sigma70_r2"/>
</dbReference>
<reference evidence="8 9" key="1">
    <citation type="submission" date="2013-07" db="EMBL/GenBank/DDBJ databases">
        <title>Comparative Genomic and Metabolomic Analysis of Twelve Strains of Pseudoalteromonas luteoviolacea.</title>
        <authorList>
            <person name="Vynne N.G."/>
            <person name="Mansson M."/>
            <person name="Gram L."/>
        </authorList>
    </citation>
    <scope>NUCLEOTIDE SEQUENCE [LARGE SCALE GENOMIC DNA]</scope>
    <source>
        <strain evidence="8 9">DSM 6061</strain>
    </source>
</reference>
<feature type="transmembrane region" description="Helical" evidence="5">
    <location>
        <begin position="352"/>
        <end position="371"/>
    </location>
</feature>
<keyword evidence="5" id="KW-0812">Transmembrane</keyword>
<dbReference type="GO" id="GO:0006352">
    <property type="term" value="P:DNA-templated transcription initiation"/>
    <property type="evidence" value="ECO:0007669"/>
    <property type="project" value="InterPro"/>
</dbReference>
<dbReference type="InterPro" id="IPR013324">
    <property type="entry name" value="RNA_pol_sigma_r3/r4-like"/>
</dbReference>
<feature type="transmembrane region" description="Helical" evidence="5">
    <location>
        <begin position="235"/>
        <end position="257"/>
    </location>
</feature>
<evidence type="ECO:0000256" key="1">
    <source>
        <dbReference type="ARBA" id="ARBA00010641"/>
    </source>
</evidence>
<evidence type="ECO:0000256" key="2">
    <source>
        <dbReference type="ARBA" id="ARBA00023015"/>
    </source>
</evidence>
<evidence type="ECO:0000256" key="5">
    <source>
        <dbReference type="SAM" id="Phobius"/>
    </source>
</evidence>
<dbReference type="Pfam" id="PF04542">
    <property type="entry name" value="Sigma70_r2"/>
    <property type="match status" value="1"/>
</dbReference>
<dbReference type="EMBL" id="AUYB01000114">
    <property type="protein sequence ID" value="KZN35104.1"/>
    <property type="molecule type" value="Genomic_DNA"/>
</dbReference>
<evidence type="ECO:0000256" key="4">
    <source>
        <dbReference type="ARBA" id="ARBA00023163"/>
    </source>
</evidence>
<evidence type="ECO:0000313" key="9">
    <source>
        <dbReference type="Proteomes" id="UP000076643"/>
    </source>
</evidence>
<dbReference type="AlphaFoldDB" id="A0A166VZQ0"/>
<gene>
    <name evidence="8" type="ORF">N475_03130</name>
</gene>
<dbReference type="RefSeq" id="WP_063365593.1">
    <property type="nucleotide sequence ID" value="NZ_AQHB01000013.1"/>
</dbReference>
<keyword evidence="2" id="KW-0805">Transcription regulation</keyword>
<sequence length="380" mass="41717">MSNVDTQLEQLVQLAKKGDEQAFTQLVERLSNIVSSVALAITKDVSHSEDVTQKVFIKVWQKLSELKNNASILPWIRQLTRFTALNHLRDMGNGCTDTISAEQAEMLLAKLADKGAHQDRLLIQQQQNAVLNHLLEALPDESREVVVLYYREEQNSRLVSELLGISESLVRKRLQRVRSLLKEKILDQYGQVILASAPVGLSSAVVALSITASPVAAASTGALLAGGQSHWAGKLLAIMGGAVFGGAAALLANNYSAKRALSFFDDAEVIKRLNRERVMTNIWIVLSVILMSMAYIYTSGWLMPVLSFVFLLVGVTRFVFSMAMANRQRLLKEAEYDEHAYRRLATQQRNGLLGLGLGVVGGASGLVVGLIQSGRFTQLL</sequence>
<dbReference type="InterPro" id="IPR013249">
    <property type="entry name" value="RNA_pol_sigma70_r4_t2"/>
</dbReference>
<dbReference type="Pfam" id="PF08281">
    <property type="entry name" value="Sigma70_r4_2"/>
    <property type="match status" value="1"/>
</dbReference>
<dbReference type="InterPro" id="IPR036388">
    <property type="entry name" value="WH-like_DNA-bd_sf"/>
</dbReference>
<dbReference type="InterPro" id="IPR013325">
    <property type="entry name" value="RNA_pol_sigma_r2"/>
</dbReference>
<dbReference type="Proteomes" id="UP000076643">
    <property type="component" value="Unassembled WGS sequence"/>
</dbReference>
<feature type="transmembrane region" description="Helical" evidence="5">
    <location>
        <begin position="278"/>
        <end position="296"/>
    </location>
</feature>
<feature type="domain" description="RNA polymerase sigma-70 region 2" evidence="6">
    <location>
        <begin position="26"/>
        <end position="90"/>
    </location>
</feature>
<feature type="transmembrane region" description="Helical" evidence="5">
    <location>
        <begin position="302"/>
        <end position="320"/>
    </location>
</feature>